<comment type="caution">
    <text evidence="6">The sequence shown here is derived from an EMBL/GenBank/DDBJ whole genome shotgun (WGS) entry which is preliminary data.</text>
</comment>
<dbReference type="GO" id="GO:0043565">
    <property type="term" value="F:sequence-specific DNA binding"/>
    <property type="evidence" value="ECO:0007669"/>
    <property type="project" value="TreeGrafter"/>
</dbReference>
<dbReference type="Gene3D" id="3.40.190.290">
    <property type="match status" value="1"/>
</dbReference>
<reference evidence="6 7" key="1">
    <citation type="journal article" date="2014" name="Genome Announc.">
        <title>Draft Genome Sequence of the Iron-Oxidizing, Acidophilic, and Halotolerant 'Thiobacillus prosperus' Type Strain DSM 5130.</title>
        <authorList>
            <person name="Ossandon F.J."/>
            <person name="Cardenas J.P."/>
            <person name="Corbett M."/>
            <person name="Quatrini R."/>
            <person name="Holmes D.S."/>
            <person name="Watkin E."/>
        </authorList>
    </citation>
    <scope>NUCLEOTIDE SEQUENCE [LARGE SCALE GENOMIC DNA]</scope>
    <source>
        <strain evidence="6 7">DSM 5130</strain>
    </source>
</reference>
<organism evidence="6 7">
    <name type="scientific">Acidihalobacter prosperus</name>
    <dbReference type="NCBI Taxonomy" id="160660"/>
    <lineage>
        <taxon>Bacteria</taxon>
        <taxon>Pseudomonadati</taxon>
        <taxon>Pseudomonadota</taxon>
        <taxon>Gammaproteobacteria</taxon>
        <taxon>Chromatiales</taxon>
        <taxon>Ectothiorhodospiraceae</taxon>
        <taxon>Acidihalobacter</taxon>
    </lineage>
</organism>
<dbReference type="PANTHER" id="PTHR30537">
    <property type="entry name" value="HTH-TYPE TRANSCRIPTIONAL REGULATOR"/>
    <property type="match status" value="1"/>
</dbReference>
<evidence type="ECO:0000256" key="3">
    <source>
        <dbReference type="ARBA" id="ARBA00023125"/>
    </source>
</evidence>
<dbReference type="InterPro" id="IPR000847">
    <property type="entry name" value="LysR_HTH_N"/>
</dbReference>
<feature type="domain" description="HTH lysR-type" evidence="5">
    <location>
        <begin position="10"/>
        <end position="65"/>
    </location>
</feature>
<keyword evidence="3" id="KW-0238">DNA-binding</keyword>
<dbReference type="InterPro" id="IPR005119">
    <property type="entry name" value="LysR_subst-bd"/>
</dbReference>
<dbReference type="Gene3D" id="1.10.10.10">
    <property type="entry name" value="Winged helix-like DNA-binding domain superfamily/Winged helix DNA-binding domain"/>
    <property type="match status" value="1"/>
</dbReference>
<dbReference type="GO" id="GO:0003700">
    <property type="term" value="F:DNA-binding transcription factor activity"/>
    <property type="evidence" value="ECO:0007669"/>
    <property type="project" value="InterPro"/>
</dbReference>
<dbReference type="InterPro" id="IPR058163">
    <property type="entry name" value="LysR-type_TF_proteobact-type"/>
</dbReference>
<dbReference type="CDD" id="cd08422">
    <property type="entry name" value="PBP2_CrgA_like"/>
    <property type="match status" value="1"/>
</dbReference>
<dbReference type="Pfam" id="PF03466">
    <property type="entry name" value="LysR_substrate"/>
    <property type="match status" value="1"/>
</dbReference>
<dbReference type="PANTHER" id="PTHR30537:SF5">
    <property type="entry name" value="HTH-TYPE TRANSCRIPTIONAL ACTIVATOR TTDR-RELATED"/>
    <property type="match status" value="1"/>
</dbReference>
<sequence>MSNNLPISLLAEMAIFVRVVELGSFTRTARELGMSTSSVSRSISRLERALGTRLLQRTTRSLRLSESGQAIHERCLDMVSAARSIVAISEEYGREVSGTIRVSAPKAIGRVLIHPHILAFLDTYPQADVRLVLDDRQVDLIDGDVDMVLRVTDRPPPGLAGRRLARIEHAVCATPQYLRTHGVPTHPRDLAGHSCLCLGEMPGDARWRFKRGDEMATVNVRGRYWANHTEVRLEAVQSHLGIGSLPFFTARRALQRGDIMRVLPEWEFITGYCGDLWLLYTPTRYMPLKFRVFIDHLAAGLAHEPALDAPVAAGAGTPGL</sequence>
<comment type="similarity">
    <text evidence="1">Belongs to the LysR transcriptional regulatory family.</text>
</comment>
<evidence type="ECO:0000256" key="4">
    <source>
        <dbReference type="ARBA" id="ARBA00023163"/>
    </source>
</evidence>
<name>A0A1A6C3Y4_9GAMM</name>
<dbReference type="SUPFAM" id="SSF53850">
    <property type="entry name" value="Periplasmic binding protein-like II"/>
    <property type="match status" value="1"/>
</dbReference>
<dbReference type="Pfam" id="PF00126">
    <property type="entry name" value="HTH_1"/>
    <property type="match status" value="1"/>
</dbReference>
<evidence type="ECO:0000259" key="5">
    <source>
        <dbReference type="PROSITE" id="PS50931"/>
    </source>
</evidence>
<evidence type="ECO:0000256" key="2">
    <source>
        <dbReference type="ARBA" id="ARBA00023015"/>
    </source>
</evidence>
<dbReference type="InterPro" id="IPR036388">
    <property type="entry name" value="WH-like_DNA-bd_sf"/>
</dbReference>
<dbReference type="Proteomes" id="UP000029273">
    <property type="component" value="Unassembled WGS sequence"/>
</dbReference>
<evidence type="ECO:0000313" key="7">
    <source>
        <dbReference type="Proteomes" id="UP000029273"/>
    </source>
</evidence>
<protein>
    <submittedName>
        <fullName evidence="6">Transcriptional regulator</fullName>
    </submittedName>
</protein>
<dbReference type="InterPro" id="IPR036390">
    <property type="entry name" value="WH_DNA-bd_sf"/>
</dbReference>
<keyword evidence="7" id="KW-1185">Reference proteome</keyword>
<dbReference type="EMBL" id="JQSG02000003">
    <property type="protein sequence ID" value="OBS09277.1"/>
    <property type="molecule type" value="Genomic_DNA"/>
</dbReference>
<evidence type="ECO:0000256" key="1">
    <source>
        <dbReference type="ARBA" id="ARBA00009437"/>
    </source>
</evidence>
<dbReference type="AlphaFoldDB" id="A0A1A6C3Y4"/>
<dbReference type="PROSITE" id="PS50931">
    <property type="entry name" value="HTH_LYSR"/>
    <property type="match status" value="1"/>
</dbReference>
<dbReference type="SUPFAM" id="SSF46785">
    <property type="entry name" value="Winged helix' DNA-binding domain"/>
    <property type="match status" value="1"/>
</dbReference>
<keyword evidence="2" id="KW-0805">Transcription regulation</keyword>
<dbReference type="RefSeq" id="WP_038090496.1">
    <property type="nucleotide sequence ID" value="NZ_JQSG02000003.1"/>
</dbReference>
<keyword evidence="4" id="KW-0804">Transcription</keyword>
<dbReference type="FunFam" id="1.10.10.10:FF:000001">
    <property type="entry name" value="LysR family transcriptional regulator"/>
    <property type="match status" value="1"/>
</dbReference>
<dbReference type="OrthoDB" id="8885940at2"/>
<proteinExistence type="inferred from homology"/>
<dbReference type="GO" id="GO:0006351">
    <property type="term" value="P:DNA-templated transcription"/>
    <property type="evidence" value="ECO:0007669"/>
    <property type="project" value="TreeGrafter"/>
</dbReference>
<accession>A0A1A6C3Y4</accession>
<gene>
    <name evidence="6" type="ORF">Thpro_021605</name>
</gene>
<evidence type="ECO:0000313" key="6">
    <source>
        <dbReference type="EMBL" id="OBS09277.1"/>
    </source>
</evidence>